<accession>A0A9N8HVM4</accession>
<reference evidence="3" key="1">
    <citation type="submission" date="2020-06" db="EMBL/GenBank/DDBJ databases">
        <authorList>
            <consortium name="Plant Systems Biology data submission"/>
        </authorList>
    </citation>
    <scope>NUCLEOTIDE SEQUENCE</scope>
    <source>
        <strain evidence="3">D6</strain>
    </source>
</reference>
<name>A0A9N8HVM4_9STRA</name>
<feature type="chain" id="PRO_5040183038" evidence="2">
    <location>
        <begin position="24"/>
        <end position="308"/>
    </location>
</feature>
<gene>
    <name evidence="3" type="ORF">SEMRO_1525_G279700.1</name>
</gene>
<feature type="compositionally biased region" description="Polar residues" evidence="1">
    <location>
        <begin position="259"/>
        <end position="268"/>
    </location>
</feature>
<feature type="region of interest" description="Disordered" evidence="1">
    <location>
        <begin position="209"/>
        <end position="272"/>
    </location>
</feature>
<evidence type="ECO:0000313" key="4">
    <source>
        <dbReference type="Proteomes" id="UP001153069"/>
    </source>
</evidence>
<evidence type="ECO:0000256" key="1">
    <source>
        <dbReference type="SAM" id="MobiDB-lite"/>
    </source>
</evidence>
<comment type="caution">
    <text evidence="3">The sequence shown here is derived from an EMBL/GenBank/DDBJ whole genome shotgun (WGS) entry which is preliminary data.</text>
</comment>
<dbReference type="Proteomes" id="UP001153069">
    <property type="component" value="Unassembled WGS sequence"/>
</dbReference>
<keyword evidence="4" id="KW-1185">Reference proteome</keyword>
<dbReference type="EMBL" id="CAICTM010001523">
    <property type="protein sequence ID" value="CAB9524338.1"/>
    <property type="molecule type" value="Genomic_DNA"/>
</dbReference>
<evidence type="ECO:0000313" key="3">
    <source>
        <dbReference type="EMBL" id="CAB9524338.1"/>
    </source>
</evidence>
<evidence type="ECO:0000256" key="2">
    <source>
        <dbReference type="SAM" id="SignalP"/>
    </source>
</evidence>
<sequence>MMSAISVSTFWAILSLVIYQVESFPSAVGACPGGQPAVENSFHTVEGKEITTGLLSDANLVVSLNGAPLMESIGDDTTTEETGFFPVGEENILEISSDDDSVVFRGFLMRVGHPPTNVVDLRQSIAPVSSNDTLTQVSEVQCVDTEQVGGLMHTSNDDKASVAGSLFVNGPVEGILLDVTVVLVNDATTSVYYYSRFLLNAVGVKEDTPEDATSESITLPEDSEKTSMPSVAADETPAASTNATNSSGIGVGEEGEDLPSTTDESTPSAEEPTSAAVSSLVHFFRWRNIRSSWSGVLVLVWTVSSFHF</sequence>
<keyword evidence="2" id="KW-0732">Signal</keyword>
<organism evidence="3 4">
    <name type="scientific">Seminavis robusta</name>
    <dbReference type="NCBI Taxonomy" id="568900"/>
    <lineage>
        <taxon>Eukaryota</taxon>
        <taxon>Sar</taxon>
        <taxon>Stramenopiles</taxon>
        <taxon>Ochrophyta</taxon>
        <taxon>Bacillariophyta</taxon>
        <taxon>Bacillariophyceae</taxon>
        <taxon>Bacillariophycidae</taxon>
        <taxon>Naviculales</taxon>
        <taxon>Naviculaceae</taxon>
        <taxon>Seminavis</taxon>
    </lineage>
</organism>
<proteinExistence type="predicted"/>
<protein>
    <submittedName>
        <fullName evidence="3">Uncharacterized protein</fullName>
    </submittedName>
</protein>
<feature type="compositionally biased region" description="Polar residues" evidence="1">
    <location>
        <begin position="238"/>
        <end position="248"/>
    </location>
</feature>
<dbReference type="AlphaFoldDB" id="A0A9N8HVM4"/>
<feature type="signal peptide" evidence="2">
    <location>
        <begin position="1"/>
        <end position="23"/>
    </location>
</feature>